<keyword evidence="3" id="KW-1185">Reference proteome</keyword>
<evidence type="ECO:0000256" key="1">
    <source>
        <dbReference type="SAM" id="SignalP"/>
    </source>
</evidence>
<feature type="signal peptide" evidence="1">
    <location>
        <begin position="1"/>
        <end position="26"/>
    </location>
</feature>
<dbReference type="PROSITE" id="PS51257">
    <property type="entry name" value="PROKAR_LIPOPROTEIN"/>
    <property type="match status" value="1"/>
</dbReference>
<reference evidence="2" key="1">
    <citation type="submission" date="2022-06" db="EMBL/GenBank/DDBJ databases">
        <title>Novel species in genus Dyadobacter.</title>
        <authorList>
            <person name="Ma C."/>
        </authorList>
    </citation>
    <scope>NUCLEOTIDE SEQUENCE</scope>
    <source>
        <strain evidence="2">CY22</strain>
    </source>
</reference>
<accession>A0ABY4XIN9</accession>
<feature type="chain" id="PRO_5045700454" description="DUF4397 domain-containing protein" evidence="1">
    <location>
        <begin position="27"/>
        <end position="248"/>
    </location>
</feature>
<evidence type="ECO:0008006" key="4">
    <source>
        <dbReference type="Google" id="ProtNLM"/>
    </source>
</evidence>
<dbReference type="RefSeq" id="WP_235166078.1">
    <property type="nucleotide sequence ID" value="NZ_CP098805.1"/>
</dbReference>
<organism evidence="2 3">
    <name type="scientific">Dyadobacter chenhuakuii</name>
    <dbReference type="NCBI Taxonomy" id="2909339"/>
    <lineage>
        <taxon>Bacteria</taxon>
        <taxon>Pseudomonadati</taxon>
        <taxon>Bacteroidota</taxon>
        <taxon>Cytophagia</taxon>
        <taxon>Cytophagales</taxon>
        <taxon>Spirosomataceae</taxon>
        <taxon>Dyadobacter</taxon>
    </lineage>
</organism>
<sequence>MKRISLQLSTLLAALFLFAFSCQDHYVPEEPETLKIRTLPIESPTDGEYSRTRFGMAIEKLGNQAIKKFGIIISTHSIGSNNYTTNPTIANQKLSINEAATIGEHSFVEASFDRDEYVEVFYRAYAEQTNGDVVYGEVFKYTPADIVSIRVTNLSGNKAPIEVDLDITYLGAIEVEEYGVVYSYKVNVNDPVTPNPTLADHKIKSAVALKLGKQTIGLPIPGNSVIQIYTRPYVKYKNGNVFYGNISS</sequence>
<gene>
    <name evidence="2" type="ORF">NFI80_20535</name>
</gene>
<name>A0ABY4XIN9_9BACT</name>
<evidence type="ECO:0000313" key="2">
    <source>
        <dbReference type="EMBL" id="USJ30238.1"/>
    </source>
</evidence>
<dbReference type="Proteomes" id="UP001055420">
    <property type="component" value="Chromosome"/>
</dbReference>
<dbReference type="EMBL" id="CP098805">
    <property type="protein sequence ID" value="USJ30238.1"/>
    <property type="molecule type" value="Genomic_DNA"/>
</dbReference>
<proteinExistence type="predicted"/>
<evidence type="ECO:0000313" key="3">
    <source>
        <dbReference type="Proteomes" id="UP001055420"/>
    </source>
</evidence>
<protein>
    <recommendedName>
        <fullName evidence="4">DUF4397 domain-containing protein</fullName>
    </recommendedName>
</protein>
<keyword evidence="1" id="KW-0732">Signal</keyword>